<evidence type="ECO:0000313" key="13">
    <source>
        <dbReference type="EMBL" id="BBM81909.1"/>
    </source>
</evidence>
<organism evidence="13 14">
    <name type="scientific">Uabimicrobium amorphum</name>
    <dbReference type="NCBI Taxonomy" id="2596890"/>
    <lineage>
        <taxon>Bacteria</taxon>
        <taxon>Pseudomonadati</taxon>
        <taxon>Planctomycetota</taxon>
        <taxon>Candidatus Uabimicrobiia</taxon>
        <taxon>Candidatus Uabimicrobiales</taxon>
        <taxon>Candidatus Uabimicrobiaceae</taxon>
        <taxon>Candidatus Uabimicrobium</taxon>
    </lineage>
</organism>
<dbReference type="InterPro" id="IPR018129">
    <property type="entry name" value="PEP_COase_Lys_AS"/>
</dbReference>
<dbReference type="EC" id="4.1.1.31" evidence="4 10"/>
<evidence type="ECO:0000256" key="8">
    <source>
        <dbReference type="ARBA" id="ARBA00023300"/>
    </source>
</evidence>
<dbReference type="GO" id="GO:0000287">
    <property type="term" value="F:magnesium ion binding"/>
    <property type="evidence" value="ECO:0007669"/>
    <property type="project" value="UniProtKB-UniRule"/>
</dbReference>
<evidence type="ECO:0000256" key="12">
    <source>
        <dbReference type="PROSITE-ProRule" id="PRU10112"/>
    </source>
</evidence>
<dbReference type="GO" id="GO:0006107">
    <property type="term" value="P:oxaloacetate metabolic process"/>
    <property type="evidence" value="ECO:0007669"/>
    <property type="project" value="UniProtKB-UniRule"/>
</dbReference>
<comment type="similarity">
    <text evidence="3 10">Belongs to the PEPCase type 1 family.</text>
</comment>
<protein>
    <recommendedName>
        <fullName evidence="5 10">Phosphoenolpyruvate carboxylase</fullName>
        <shortName evidence="10">PEPC</shortName>
        <shortName evidence="10">PEPCase</shortName>
        <ecNumber evidence="4 10">4.1.1.31</ecNumber>
    </recommendedName>
</protein>
<evidence type="ECO:0000256" key="1">
    <source>
        <dbReference type="ARBA" id="ARBA00001946"/>
    </source>
</evidence>
<dbReference type="InterPro" id="IPR022805">
    <property type="entry name" value="PEP_COase_bac/pln-type"/>
</dbReference>
<evidence type="ECO:0000256" key="6">
    <source>
        <dbReference type="ARBA" id="ARBA00022842"/>
    </source>
</evidence>
<dbReference type="InterPro" id="IPR021135">
    <property type="entry name" value="PEP_COase"/>
</dbReference>
<comment type="catalytic activity">
    <reaction evidence="9 10">
        <text>oxaloacetate + phosphate = phosphoenolpyruvate + hydrogencarbonate</text>
        <dbReference type="Rhea" id="RHEA:28370"/>
        <dbReference type="ChEBI" id="CHEBI:16452"/>
        <dbReference type="ChEBI" id="CHEBI:17544"/>
        <dbReference type="ChEBI" id="CHEBI:43474"/>
        <dbReference type="ChEBI" id="CHEBI:58702"/>
        <dbReference type="EC" id="4.1.1.31"/>
    </reaction>
</comment>
<dbReference type="InterPro" id="IPR033129">
    <property type="entry name" value="PEPCASE_His_AS"/>
</dbReference>
<comment type="function">
    <text evidence="2 10">Forms oxaloacetate, a four-carbon dicarboxylic acid source for the tricarboxylic acid cycle.</text>
</comment>
<evidence type="ECO:0000256" key="9">
    <source>
        <dbReference type="ARBA" id="ARBA00048995"/>
    </source>
</evidence>
<dbReference type="Proteomes" id="UP000326354">
    <property type="component" value="Chromosome"/>
</dbReference>
<comment type="cofactor">
    <cofactor evidence="1 10">
        <name>Mg(2+)</name>
        <dbReference type="ChEBI" id="CHEBI:18420"/>
    </cofactor>
</comment>
<keyword evidence="13" id="KW-0670">Pyruvate</keyword>
<dbReference type="PANTHER" id="PTHR30523:SF6">
    <property type="entry name" value="PHOSPHOENOLPYRUVATE CARBOXYLASE"/>
    <property type="match status" value="1"/>
</dbReference>
<name>A0A5S9F1Z1_UABAM</name>
<evidence type="ECO:0000256" key="4">
    <source>
        <dbReference type="ARBA" id="ARBA00012305"/>
    </source>
</evidence>
<evidence type="ECO:0000256" key="5">
    <source>
        <dbReference type="ARBA" id="ARBA00022419"/>
    </source>
</evidence>
<dbReference type="RefSeq" id="WP_261343953.1">
    <property type="nucleotide sequence ID" value="NZ_AP019860.1"/>
</dbReference>
<accession>A0A5S9F1Z1</accession>
<dbReference type="Gene3D" id="1.20.1440.90">
    <property type="entry name" value="Phosphoenolpyruvate/pyruvate domain"/>
    <property type="match status" value="1"/>
</dbReference>
<reference evidence="13 14" key="1">
    <citation type="submission" date="2019-08" db="EMBL/GenBank/DDBJ databases">
        <title>Complete genome sequence of Candidatus Uab amorphum.</title>
        <authorList>
            <person name="Shiratori T."/>
            <person name="Suzuki S."/>
            <person name="Kakizawa Y."/>
            <person name="Ishida K."/>
        </authorList>
    </citation>
    <scope>NUCLEOTIDE SEQUENCE [LARGE SCALE GENOMIC DNA]</scope>
    <source>
        <strain evidence="13 14">SRT547</strain>
    </source>
</reference>
<dbReference type="KEGG" id="uam:UABAM_00251"/>
<keyword evidence="8 10" id="KW-0120">Carbon dioxide fixation</keyword>
<dbReference type="GO" id="GO:0005829">
    <property type="term" value="C:cytosol"/>
    <property type="evidence" value="ECO:0007669"/>
    <property type="project" value="TreeGrafter"/>
</dbReference>
<comment type="subunit">
    <text evidence="10">Homotetramer.</text>
</comment>
<proteinExistence type="inferred from homology"/>
<evidence type="ECO:0000256" key="3">
    <source>
        <dbReference type="ARBA" id="ARBA00008346"/>
    </source>
</evidence>
<evidence type="ECO:0000313" key="14">
    <source>
        <dbReference type="Proteomes" id="UP000326354"/>
    </source>
</evidence>
<dbReference type="PANTHER" id="PTHR30523">
    <property type="entry name" value="PHOSPHOENOLPYRUVATE CARBOXYLASE"/>
    <property type="match status" value="1"/>
</dbReference>
<dbReference type="PROSITE" id="PS00781">
    <property type="entry name" value="PEPCASE_1"/>
    <property type="match status" value="1"/>
</dbReference>
<sequence>MNSDDPHLKLRENVKMLGNLLGQTIREQQSPQTLEIVEQVRSLSKKARSGDQNSFADLAKLLSNMDIKEAIPVARAFTHFLNLANIAEQRHRIRRAREYKSLGKQPQRASCAEAFDRLINQVGVKKEDLYDAVCKQKVELVLTAHPTEVTRRTLIQKYQVIDNLLEQLDFCLEEDREALLEKLYCEVVCSWQTDEIRRSKPTPVDEARWGFAVLEKTLWDSLPLFLRNLDSNLQKFTGKPLPMDATPISFGSWMGGDRDGNPNVDHKTTQRVCWMARWVAADLFHKEIEALYSELSIKTCSAELRKIVGSSNEPYRRILRVIRERLHETRLHFAALLAGQTSAYTNYYSNKDTLEKNLLLIYESLHETGLGIVAEGRLKDVLRRLYCFGLSIVKIDVRQESTCHTETIDAITNALGIGSYKEWSEQERYEFLCKELQSKRPLIPRDFKPEGMVEEVINTFKVIAEIPEDSFGAYVISMAATPSDILAVELMQREMGVAKPMRVVPLFEKVADLNGAKDTLATLFSNTWYREKIGDHQEIMIGYSDSAKDGGRFAAAWALYGAQEKMVEVCREHNVQLTLFHGRGGTVGRGGGPTYLAILSQPPGSVDGRLRVTEQGEMINAKFGLPGIAFRTLEIYTTATLISTLDPPKPPTPEWRKQMDELAKISHGVYDSIVKENELFVPYFRAATPEVELGELNIGSRPKRRKKGGGVESLRAIPWIFAWTQTRLILPSWLGVGESLKSQMQNNEDTLHEMYEKWPFFRALLDLIEMVLAKADIKIAEEYDKALVKDDLRGLGEDLRAKFLATYETVLQITRNERPVGSNGVLRRSIDVRNPYVDPINLLQIEILKRLRSSEEHDEQLKDALLITFNGIAAGMRNTG</sequence>
<dbReference type="InterPro" id="IPR015813">
    <property type="entry name" value="Pyrv/PenolPyrv_kinase-like_dom"/>
</dbReference>
<dbReference type="SUPFAM" id="SSF51621">
    <property type="entry name" value="Phosphoenolpyruvate/pyruvate domain"/>
    <property type="match status" value="1"/>
</dbReference>
<dbReference type="PROSITE" id="PS00393">
    <property type="entry name" value="PEPCASE_2"/>
    <property type="match status" value="1"/>
</dbReference>
<dbReference type="GO" id="GO:0006099">
    <property type="term" value="P:tricarboxylic acid cycle"/>
    <property type="evidence" value="ECO:0007669"/>
    <property type="project" value="InterPro"/>
</dbReference>
<evidence type="ECO:0000256" key="2">
    <source>
        <dbReference type="ARBA" id="ARBA00003670"/>
    </source>
</evidence>
<keyword evidence="6 10" id="KW-0460">Magnesium</keyword>
<dbReference type="HAMAP" id="MF_00595">
    <property type="entry name" value="PEPcase_type1"/>
    <property type="match status" value="1"/>
</dbReference>
<dbReference type="Pfam" id="PF00311">
    <property type="entry name" value="PEPcase"/>
    <property type="match status" value="1"/>
</dbReference>
<feature type="active site" evidence="10 11">
    <location>
        <position position="145"/>
    </location>
</feature>
<dbReference type="EMBL" id="AP019860">
    <property type="protein sequence ID" value="BBM81909.1"/>
    <property type="molecule type" value="Genomic_DNA"/>
</dbReference>
<evidence type="ECO:0000256" key="7">
    <source>
        <dbReference type="ARBA" id="ARBA00023239"/>
    </source>
</evidence>
<dbReference type="NCBIfam" id="NF000584">
    <property type="entry name" value="PRK00009.1"/>
    <property type="match status" value="1"/>
</dbReference>
<dbReference type="GO" id="GO:0015977">
    <property type="term" value="P:carbon fixation"/>
    <property type="evidence" value="ECO:0007669"/>
    <property type="project" value="UniProtKB-UniRule"/>
</dbReference>
<evidence type="ECO:0000256" key="10">
    <source>
        <dbReference type="HAMAP-Rule" id="MF_00595"/>
    </source>
</evidence>
<feature type="active site" evidence="10 12">
    <location>
        <position position="548"/>
    </location>
</feature>
<dbReference type="PRINTS" id="PR00150">
    <property type="entry name" value="PEPCARBXLASE"/>
</dbReference>
<gene>
    <name evidence="10" type="primary">ppc</name>
    <name evidence="13" type="ORF">UABAM_00251</name>
</gene>
<keyword evidence="14" id="KW-1185">Reference proteome</keyword>
<dbReference type="GO" id="GO:0008964">
    <property type="term" value="F:phosphoenolpyruvate carboxylase activity"/>
    <property type="evidence" value="ECO:0007669"/>
    <property type="project" value="UniProtKB-UniRule"/>
</dbReference>
<evidence type="ECO:0000256" key="11">
    <source>
        <dbReference type="PROSITE-ProRule" id="PRU10111"/>
    </source>
</evidence>
<keyword evidence="7 10" id="KW-0456">Lyase</keyword>
<dbReference type="AlphaFoldDB" id="A0A5S9F1Z1"/>